<evidence type="ECO:0000313" key="2">
    <source>
        <dbReference type="Proteomes" id="UP000605148"/>
    </source>
</evidence>
<organism evidence="1 2">
    <name type="scientific">Roseibium aquae</name>
    <dbReference type="NCBI Taxonomy" id="1323746"/>
    <lineage>
        <taxon>Bacteria</taxon>
        <taxon>Pseudomonadati</taxon>
        <taxon>Pseudomonadota</taxon>
        <taxon>Alphaproteobacteria</taxon>
        <taxon>Hyphomicrobiales</taxon>
        <taxon>Stappiaceae</taxon>
        <taxon>Roseibium</taxon>
    </lineage>
</organism>
<evidence type="ECO:0008006" key="3">
    <source>
        <dbReference type="Google" id="ProtNLM"/>
    </source>
</evidence>
<dbReference type="Proteomes" id="UP000605148">
    <property type="component" value="Unassembled WGS sequence"/>
</dbReference>
<dbReference type="EMBL" id="BMFA01000001">
    <property type="protein sequence ID" value="GGB33107.1"/>
    <property type="molecule type" value="Genomic_DNA"/>
</dbReference>
<evidence type="ECO:0000313" key="1">
    <source>
        <dbReference type="EMBL" id="GGB33107.1"/>
    </source>
</evidence>
<dbReference type="OrthoDB" id="7673009at2"/>
<dbReference type="RefSeq" id="WP_150493451.1">
    <property type="nucleotide sequence ID" value="NZ_BMFA01000001.1"/>
</dbReference>
<dbReference type="AlphaFoldDB" id="A0A916T644"/>
<comment type="caution">
    <text evidence="1">The sequence shown here is derived from an EMBL/GenBank/DDBJ whole genome shotgun (WGS) entry which is preliminary data.</text>
</comment>
<name>A0A916T644_9HYPH</name>
<proteinExistence type="predicted"/>
<reference evidence="1" key="2">
    <citation type="submission" date="2020-09" db="EMBL/GenBank/DDBJ databases">
        <authorList>
            <person name="Sun Q."/>
            <person name="Zhou Y."/>
        </authorList>
    </citation>
    <scope>NUCLEOTIDE SEQUENCE</scope>
    <source>
        <strain evidence="1">CGMCC 1.12426</strain>
    </source>
</reference>
<dbReference type="InterPro" id="IPR019285">
    <property type="entry name" value="DUF2336"/>
</dbReference>
<keyword evidence="2" id="KW-1185">Reference proteome</keyword>
<protein>
    <recommendedName>
        <fullName evidence="3">DUF2336 domain-containing protein</fullName>
    </recommendedName>
</protein>
<gene>
    <name evidence="1" type="ORF">GCM10011316_01520</name>
</gene>
<dbReference type="Pfam" id="PF10098">
    <property type="entry name" value="DUF2336"/>
    <property type="match status" value="1"/>
</dbReference>
<accession>A0A916T644</accession>
<sequence>MMKYAVVEMTSDNLQESRSTLLRKVTDQVASSLPRRSEADIRIFSEIIRLLYPLSPLEDRAHVAELVSACGTLPEWLVLQLAQDQPVVANPILTGYRGFREPVLLKLSMSLPDPHLQVLARRPDLTQPVSEQLVGRGSIAVHRIIAENLQIQLSQKALSLLIRRAMKDARTCDALLLRKDLTPSNYKQMLPYVDTNTRHKLRKLIEESLSPEQREHLQYLRSLRRNLGAAYTQKNSMGLWAACQKEGANLNDILTLLLQDERLEDVARLLAHVSGQREPKIRDIVFNGEPEDGARLAMLTGLNADTLAFLATVRSKKLKLPSGEAAEWRRSFAALQADVEATPVRRNSEFAAKRPKRVRPEKKGSLNRKLTLAAGF</sequence>
<reference evidence="1" key="1">
    <citation type="journal article" date="2014" name="Int. J. Syst. Evol. Microbiol.">
        <title>Complete genome sequence of Corynebacterium casei LMG S-19264T (=DSM 44701T), isolated from a smear-ripened cheese.</title>
        <authorList>
            <consortium name="US DOE Joint Genome Institute (JGI-PGF)"/>
            <person name="Walter F."/>
            <person name="Albersmeier A."/>
            <person name="Kalinowski J."/>
            <person name="Ruckert C."/>
        </authorList>
    </citation>
    <scope>NUCLEOTIDE SEQUENCE</scope>
    <source>
        <strain evidence="1">CGMCC 1.12426</strain>
    </source>
</reference>